<accession>A0A3A9KBD8</accession>
<dbReference type="EMBL" id="PDOE01000003">
    <property type="protein sequence ID" value="RKL67791.1"/>
    <property type="molecule type" value="Genomic_DNA"/>
</dbReference>
<dbReference type="RefSeq" id="WP_110935046.1">
    <property type="nucleotide sequence ID" value="NZ_KZ614146.1"/>
</dbReference>
<dbReference type="InterPro" id="IPR041492">
    <property type="entry name" value="HAD_2"/>
</dbReference>
<sequence>MEKLYIFDLDGTLYEGTDHFDYYAERLATSVAEEKRLEYWNDYKKMKNGNHTVQIGKGYDVANDATLTIDAMTLEVVDAHDWDGNKLPAIISLYKNKEIQFDFEKIIAIGDGWWLPFVCAKHYGVKNCYPHYLETKDYMSSEKFNLDKISGLKEGLLKLKQKNKVVLITNSDKDDVERLMENLDLTNIFDEIISSAKKPSLTTEHFKKLQHNNKISYKNMISIGDNFMNEIAPALLLGIKAVYIAEHKAPITHRDLTHIHKIGPWIKQLT</sequence>
<dbReference type="AlphaFoldDB" id="A0A3A9KBD8"/>
<dbReference type="OrthoDB" id="2081981at2"/>
<proteinExistence type="predicted"/>
<organism evidence="4 5">
    <name type="scientific">Salipaludibacillus neizhouensis</name>
    <dbReference type="NCBI Taxonomy" id="885475"/>
    <lineage>
        <taxon>Bacteria</taxon>
        <taxon>Bacillati</taxon>
        <taxon>Bacillota</taxon>
        <taxon>Bacilli</taxon>
        <taxon>Bacillales</taxon>
        <taxon>Bacillaceae</taxon>
    </lineage>
</organism>
<dbReference type="Proteomes" id="UP000281498">
    <property type="component" value="Unassembled WGS sequence"/>
</dbReference>
<keyword evidence="5" id="KW-1185">Reference proteome</keyword>
<evidence type="ECO:0000313" key="4">
    <source>
        <dbReference type="EMBL" id="RKL67791.1"/>
    </source>
</evidence>
<dbReference type="Gene3D" id="3.40.50.1000">
    <property type="entry name" value="HAD superfamily/HAD-like"/>
    <property type="match status" value="1"/>
</dbReference>
<evidence type="ECO:0000256" key="2">
    <source>
        <dbReference type="ARBA" id="ARBA00022801"/>
    </source>
</evidence>
<name>A0A3A9KBD8_9BACI</name>
<dbReference type="SUPFAM" id="SSF56784">
    <property type="entry name" value="HAD-like"/>
    <property type="match status" value="1"/>
</dbReference>
<keyword evidence="3" id="KW-0460">Magnesium</keyword>
<comment type="caution">
    <text evidence="4">The sequence shown here is derived from an EMBL/GenBank/DDBJ whole genome shotgun (WGS) entry which is preliminary data.</text>
</comment>
<dbReference type="SFLD" id="SFLDS00003">
    <property type="entry name" value="Haloacid_Dehalogenase"/>
    <property type="match status" value="1"/>
</dbReference>
<dbReference type="GO" id="GO:0016791">
    <property type="term" value="F:phosphatase activity"/>
    <property type="evidence" value="ECO:0007669"/>
    <property type="project" value="TreeGrafter"/>
</dbReference>
<keyword evidence="2 4" id="KW-0378">Hydrolase</keyword>
<keyword evidence="1" id="KW-0479">Metal-binding</keyword>
<dbReference type="PANTHER" id="PTHR46470">
    <property type="entry name" value="N-ACYLNEURAMINATE-9-PHOSPHATASE"/>
    <property type="match status" value="1"/>
</dbReference>
<dbReference type="PANTHER" id="PTHR46470:SF2">
    <property type="entry name" value="GLYCERALDEHYDE 3-PHOSPHATE PHOSPHATASE"/>
    <property type="match status" value="1"/>
</dbReference>
<dbReference type="InterPro" id="IPR051400">
    <property type="entry name" value="HAD-like_hydrolase"/>
</dbReference>
<dbReference type="SFLD" id="SFLDG01129">
    <property type="entry name" value="C1.5:_HAD__Beta-PGM__Phosphata"/>
    <property type="match status" value="1"/>
</dbReference>
<evidence type="ECO:0000313" key="5">
    <source>
        <dbReference type="Proteomes" id="UP000281498"/>
    </source>
</evidence>
<dbReference type="CDD" id="cd01427">
    <property type="entry name" value="HAD_like"/>
    <property type="match status" value="1"/>
</dbReference>
<gene>
    <name evidence="4" type="ORF">CR203_10635</name>
</gene>
<dbReference type="InterPro" id="IPR023214">
    <property type="entry name" value="HAD_sf"/>
</dbReference>
<dbReference type="Pfam" id="PF13419">
    <property type="entry name" value="HAD_2"/>
    <property type="match status" value="1"/>
</dbReference>
<dbReference type="GO" id="GO:0046872">
    <property type="term" value="F:metal ion binding"/>
    <property type="evidence" value="ECO:0007669"/>
    <property type="project" value="UniProtKB-KW"/>
</dbReference>
<evidence type="ECO:0000256" key="3">
    <source>
        <dbReference type="ARBA" id="ARBA00022842"/>
    </source>
</evidence>
<dbReference type="InterPro" id="IPR036412">
    <property type="entry name" value="HAD-like_sf"/>
</dbReference>
<protein>
    <submittedName>
        <fullName evidence="4">Hydrolase</fullName>
    </submittedName>
</protein>
<evidence type="ECO:0000256" key="1">
    <source>
        <dbReference type="ARBA" id="ARBA00022723"/>
    </source>
</evidence>
<reference evidence="4 5" key="1">
    <citation type="submission" date="2017-10" db="EMBL/GenBank/DDBJ databases">
        <title>Bacillus sp. nov., a halophilic bacterium isolated from a Keqin Lake.</title>
        <authorList>
            <person name="Wang H."/>
        </authorList>
    </citation>
    <scope>NUCLEOTIDE SEQUENCE [LARGE SCALE GENOMIC DNA]</scope>
    <source>
        <strain evidence="4 5">KCTC 13187</strain>
    </source>
</reference>